<evidence type="ECO:0000313" key="3">
    <source>
        <dbReference type="Proteomes" id="UP000521676"/>
    </source>
</evidence>
<evidence type="ECO:0000313" key="4">
    <source>
        <dbReference type="Proteomes" id="UP001431572"/>
    </source>
</evidence>
<dbReference type="AlphaFoldDB" id="A0A8T7LWQ7"/>
<reference evidence="1 3" key="1">
    <citation type="submission" date="2020-06" db="EMBL/GenBank/DDBJ databases">
        <title>Anoxygenic phototrophic Chloroflexota member uses a Type I reaction center.</title>
        <authorList>
            <person name="Tsuji J.M."/>
            <person name="Shaw N.A."/>
            <person name="Nagashima S."/>
            <person name="Venkiteswaran J."/>
            <person name="Schiff S.L."/>
            <person name="Hanada S."/>
            <person name="Tank M."/>
            <person name="Neufeld J.D."/>
        </authorList>
    </citation>
    <scope>NUCLEOTIDE SEQUENCE [LARGE SCALE GENOMIC DNA]</scope>
    <source>
        <strain evidence="1">L227-S17</strain>
    </source>
</reference>
<evidence type="ECO:0000313" key="2">
    <source>
        <dbReference type="EMBL" id="WJW65796.1"/>
    </source>
</evidence>
<dbReference type="Pfam" id="PF04343">
    <property type="entry name" value="DUF488"/>
    <property type="match status" value="1"/>
</dbReference>
<dbReference type="Proteomes" id="UP001431572">
    <property type="component" value="Chromosome 1"/>
</dbReference>
<protein>
    <submittedName>
        <fullName evidence="2">DUF488 domain-containing protein</fullName>
    </submittedName>
</protein>
<organism evidence="1 3">
    <name type="scientific">Candidatus Chlorohelix allophototropha</name>
    <dbReference type="NCBI Taxonomy" id="3003348"/>
    <lineage>
        <taxon>Bacteria</taxon>
        <taxon>Bacillati</taxon>
        <taxon>Chloroflexota</taxon>
        <taxon>Chloroflexia</taxon>
        <taxon>Candidatus Chloroheliales</taxon>
        <taxon>Candidatus Chloroheliaceae</taxon>
        <taxon>Candidatus Chlorohelix</taxon>
    </lineage>
</organism>
<evidence type="ECO:0000313" key="1">
    <source>
        <dbReference type="EMBL" id="NWJ46428.1"/>
    </source>
</evidence>
<reference evidence="2" key="2">
    <citation type="journal article" date="2024" name="Nature">
        <title>Anoxygenic phototroph of the Chloroflexota uses a type I reaction centre.</title>
        <authorList>
            <person name="Tsuji J.M."/>
            <person name="Shaw N.A."/>
            <person name="Nagashima S."/>
            <person name="Venkiteswaran J.J."/>
            <person name="Schiff S.L."/>
            <person name="Watanabe T."/>
            <person name="Fukui M."/>
            <person name="Hanada S."/>
            <person name="Tank M."/>
            <person name="Neufeld J.D."/>
        </authorList>
    </citation>
    <scope>NUCLEOTIDE SEQUENCE</scope>
    <source>
        <strain evidence="2">L227-S17</strain>
    </source>
</reference>
<dbReference type="InterPro" id="IPR007438">
    <property type="entry name" value="DUF488"/>
</dbReference>
<dbReference type="RefSeq" id="WP_341467681.1">
    <property type="nucleotide sequence ID" value="NZ_CP128399.1"/>
</dbReference>
<dbReference type="Proteomes" id="UP000521676">
    <property type="component" value="Unassembled WGS sequence"/>
</dbReference>
<gene>
    <name evidence="1" type="ORF">HXX08_11165</name>
    <name evidence="2" type="ORF">OZ401_001575</name>
</gene>
<accession>A0A8T7LWQ7</accession>
<sequence length="138" mass="15484">MKNKLYTLGYTTTTGTVELEEIALAKSAILLDIRWRPTSAYPGWRSYYLEAYLKEHYQWCGQLGNKNYKKGGAIEIVNPTEGYPLLLNLLKQKNVILLCGCANLDTCHRLVVAKFVAPLVGEAEHLVGNRKIKTLVNG</sequence>
<proteinExistence type="predicted"/>
<dbReference type="EMBL" id="CP128399">
    <property type="protein sequence ID" value="WJW65796.1"/>
    <property type="molecule type" value="Genomic_DNA"/>
</dbReference>
<dbReference type="EMBL" id="JACATZ010000001">
    <property type="protein sequence ID" value="NWJ46428.1"/>
    <property type="molecule type" value="Genomic_DNA"/>
</dbReference>
<name>A0A8T7LWQ7_9CHLR</name>
<keyword evidence="4" id="KW-1185">Reference proteome</keyword>